<comment type="caution">
    <text evidence="1">The sequence shown here is derived from an EMBL/GenBank/DDBJ whole genome shotgun (WGS) entry which is preliminary data.</text>
</comment>
<organism evidence="1 2">
    <name type="scientific">Solanum pinnatisectum</name>
    <name type="common">tansyleaf nightshade</name>
    <dbReference type="NCBI Taxonomy" id="50273"/>
    <lineage>
        <taxon>Eukaryota</taxon>
        <taxon>Viridiplantae</taxon>
        <taxon>Streptophyta</taxon>
        <taxon>Embryophyta</taxon>
        <taxon>Tracheophyta</taxon>
        <taxon>Spermatophyta</taxon>
        <taxon>Magnoliopsida</taxon>
        <taxon>eudicotyledons</taxon>
        <taxon>Gunneridae</taxon>
        <taxon>Pentapetalae</taxon>
        <taxon>asterids</taxon>
        <taxon>lamiids</taxon>
        <taxon>Solanales</taxon>
        <taxon>Solanaceae</taxon>
        <taxon>Solanoideae</taxon>
        <taxon>Solaneae</taxon>
        <taxon>Solanum</taxon>
    </lineage>
</organism>
<name>A0AAV9KJK1_9SOLN</name>
<evidence type="ECO:0000313" key="2">
    <source>
        <dbReference type="Proteomes" id="UP001311915"/>
    </source>
</evidence>
<dbReference type="AlphaFoldDB" id="A0AAV9KJK1"/>
<reference evidence="1 2" key="1">
    <citation type="submission" date="2023-10" db="EMBL/GenBank/DDBJ databases">
        <title>Genome-Wide Identification Analysis in wild type Solanum Pinnatisectum Reveals Some Genes Defensing Phytophthora Infestans.</title>
        <authorList>
            <person name="Sun C."/>
        </authorList>
    </citation>
    <scope>NUCLEOTIDE SEQUENCE [LARGE SCALE GENOMIC DNA]</scope>
    <source>
        <strain evidence="1">LQN</strain>
        <tissue evidence="1">Leaf</tissue>
    </source>
</reference>
<gene>
    <name evidence="1" type="ORF">R3W88_019406</name>
</gene>
<dbReference type="EMBL" id="JAWPEI010000010">
    <property type="protein sequence ID" value="KAK4713499.1"/>
    <property type="molecule type" value="Genomic_DNA"/>
</dbReference>
<sequence length="87" mass="9494">MKATYVRHSAIVVGTTNCGGLAKLSIWGKNLCHGVTNVGLQAIPQEVLSEIAHGFHLSKTLDLFQWPINRGMFLILSCLCIKLESLS</sequence>
<proteinExistence type="predicted"/>
<keyword evidence="2" id="KW-1185">Reference proteome</keyword>
<dbReference type="Proteomes" id="UP001311915">
    <property type="component" value="Unassembled WGS sequence"/>
</dbReference>
<accession>A0AAV9KJK1</accession>
<evidence type="ECO:0000313" key="1">
    <source>
        <dbReference type="EMBL" id="KAK4713499.1"/>
    </source>
</evidence>
<protein>
    <submittedName>
        <fullName evidence="1">Uncharacterized protein</fullName>
    </submittedName>
</protein>